<dbReference type="Gene3D" id="3.30.1060.10">
    <property type="entry name" value="Peptide methionine sulphoxide reductase MsrA"/>
    <property type="match status" value="1"/>
</dbReference>
<dbReference type="GO" id="GO:0008113">
    <property type="term" value="F:peptide-methionine (S)-S-oxide reductase activity"/>
    <property type="evidence" value="ECO:0007669"/>
    <property type="project" value="UniProtKB-EC"/>
</dbReference>
<protein>
    <recommendedName>
        <fullName evidence="2">peptide-methionine (S)-S-oxide reductase</fullName>
        <ecNumber evidence="2">1.8.4.11</ecNumber>
    </recommendedName>
    <alternativeName>
        <fullName evidence="4">Peptide-methionine (S)-S-oxide reductase</fullName>
    </alternativeName>
</protein>
<dbReference type="SUPFAM" id="SSF55068">
    <property type="entry name" value="Peptide methionine sulfoxide reductase"/>
    <property type="match status" value="1"/>
</dbReference>
<evidence type="ECO:0000313" key="7">
    <source>
        <dbReference type="Proteomes" id="UP000663887"/>
    </source>
</evidence>
<dbReference type="Gene3D" id="1.10.3290.10">
    <property type="entry name" value="Fido-like domain"/>
    <property type="match status" value="1"/>
</dbReference>
<gene>
    <name evidence="6" type="ORF">XDN619_LOCUS34438</name>
</gene>
<evidence type="ECO:0000256" key="1">
    <source>
        <dbReference type="ARBA" id="ARBA00005591"/>
    </source>
</evidence>
<dbReference type="SUPFAM" id="SSF140931">
    <property type="entry name" value="Fic-like"/>
    <property type="match status" value="1"/>
</dbReference>
<dbReference type="EMBL" id="CAJNRG010017537">
    <property type="protein sequence ID" value="CAF2233140.1"/>
    <property type="molecule type" value="Genomic_DNA"/>
</dbReference>
<dbReference type="InterPro" id="IPR036597">
    <property type="entry name" value="Fido-like_dom_sf"/>
</dbReference>
<dbReference type="InterPro" id="IPR002569">
    <property type="entry name" value="Met_Sox_Rdtase_MsrA_dom"/>
</dbReference>
<evidence type="ECO:0000259" key="5">
    <source>
        <dbReference type="PROSITE" id="PS51459"/>
    </source>
</evidence>
<proteinExistence type="inferred from homology"/>
<evidence type="ECO:0000256" key="4">
    <source>
        <dbReference type="ARBA" id="ARBA00030643"/>
    </source>
</evidence>
<dbReference type="EC" id="1.8.4.11" evidence="2"/>
<organism evidence="6 7">
    <name type="scientific">Rotaria magnacalcarata</name>
    <dbReference type="NCBI Taxonomy" id="392030"/>
    <lineage>
        <taxon>Eukaryota</taxon>
        <taxon>Metazoa</taxon>
        <taxon>Spiralia</taxon>
        <taxon>Gnathifera</taxon>
        <taxon>Rotifera</taxon>
        <taxon>Eurotatoria</taxon>
        <taxon>Bdelloidea</taxon>
        <taxon>Philodinida</taxon>
        <taxon>Philodinidae</taxon>
        <taxon>Rotaria</taxon>
    </lineage>
</organism>
<reference evidence="6" key="1">
    <citation type="submission" date="2021-02" db="EMBL/GenBank/DDBJ databases">
        <authorList>
            <person name="Nowell W R."/>
        </authorList>
    </citation>
    <scope>NUCLEOTIDE SEQUENCE</scope>
</reference>
<accession>A0A816ZY25</accession>
<dbReference type="PANTHER" id="PTHR43774:SF1">
    <property type="entry name" value="PEPTIDE METHIONINE SULFOXIDE REDUCTASE MSRA 2"/>
    <property type="match status" value="1"/>
</dbReference>
<dbReference type="InterPro" id="IPR036509">
    <property type="entry name" value="Met_Sox_Rdtase_MsrA_sf"/>
</dbReference>
<dbReference type="Pfam" id="PF02661">
    <property type="entry name" value="Fic"/>
    <property type="match status" value="1"/>
</dbReference>
<evidence type="ECO:0000256" key="2">
    <source>
        <dbReference type="ARBA" id="ARBA00012502"/>
    </source>
</evidence>
<dbReference type="Proteomes" id="UP000663887">
    <property type="component" value="Unassembled WGS sequence"/>
</dbReference>
<keyword evidence="3" id="KW-0560">Oxidoreductase</keyword>
<dbReference type="InterPro" id="IPR003812">
    <property type="entry name" value="Fido"/>
</dbReference>
<dbReference type="PROSITE" id="PS51459">
    <property type="entry name" value="FIDO"/>
    <property type="match status" value="1"/>
</dbReference>
<name>A0A816ZY25_9BILA</name>
<comment type="similarity">
    <text evidence="1">Belongs to the MsrA Met sulfoxide reductase family.</text>
</comment>
<comment type="caution">
    <text evidence="6">The sequence shown here is derived from an EMBL/GenBank/DDBJ whole genome shotgun (WGS) entry which is preliminary data.</text>
</comment>
<evidence type="ECO:0000313" key="6">
    <source>
        <dbReference type="EMBL" id="CAF2233140.1"/>
    </source>
</evidence>
<dbReference type="Pfam" id="PF01625">
    <property type="entry name" value="PMSR"/>
    <property type="match status" value="1"/>
</dbReference>
<feature type="domain" description="Fido" evidence="5">
    <location>
        <begin position="129"/>
        <end position="272"/>
    </location>
</feature>
<sequence length="325" mass="37308">MLVDGQGGDIGYQYLSNIFYYSEVQKKLASDIIHQLQDMGYNKVATQIKPVTTFWKAEDYHQKYYNKNVPYDTIIVMNYKPPFRITNKILELAQDVGHELGLMSGAKLDLPPIILRKNNQIKTIQSSLAIEDNLLKAHKLLMQGLIQDNGIWRSSGVGIFKGNKIAHIAPPANRVLLLMNKLFDFINKNNDIAWLIKACIFHYELEFIHPFSDGNGRIGRHEYYNILAKCDSAGESTLFIEFMAAQILEALKLYNSTTVSQIKTPFSRLEFSKTKLNQNWFSRKDYKAIHKEISTSTASRDLNFGIQQGILIYKGIKNQTYYKFS</sequence>
<dbReference type="PANTHER" id="PTHR43774">
    <property type="entry name" value="PEPTIDE METHIONINE SULFOXIDE REDUCTASE"/>
    <property type="match status" value="1"/>
</dbReference>
<dbReference type="AlphaFoldDB" id="A0A816ZY25"/>
<evidence type="ECO:0000256" key="3">
    <source>
        <dbReference type="ARBA" id="ARBA00023002"/>
    </source>
</evidence>